<protein>
    <submittedName>
        <fullName evidence="3">Isopeptide-forming domain-containing fimbrial protein</fullName>
    </submittedName>
</protein>
<name>A0A7L7KZU8_9LACO</name>
<evidence type="ECO:0000256" key="1">
    <source>
        <dbReference type="SAM" id="MobiDB-lite"/>
    </source>
</evidence>
<evidence type="ECO:0000313" key="4">
    <source>
        <dbReference type="Proteomes" id="UP000514410"/>
    </source>
</evidence>
<feature type="region of interest" description="Disordered" evidence="1">
    <location>
        <begin position="332"/>
        <end position="351"/>
    </location>
</feature>
<dbReference type="KEGG" id="cpab:G6534_07675"/>
<dbReference type="RefSeq" id="WP_059074239.1">
    <property type="nucleotide sequence ID" value="NZ_CP049366.1"/>
</dbReference>
<reference evidence="3 4" key="1">
    <citation type="submission" date="2020-02" db="EMBL/GenBank/DDBJ databases">
        <title>Complete Genome Sequence of Lactobacillus sp. NFFJ11 Isolated from animal feed.</title>
        <authorList>
            <person name="Jung J.Y."/>
        </authorList>
    </citation>
    <scope>NUCLEOTIDE SEQUENCE [LARGE SCALE GENOMIC DNA]</scope>
    <source>
        <strain evidence="3 4">NFFJ11</strain>
    </source>
</reference>
<organism evidence="3 4">
    <name type="scientific">Companilactobacillus pabuli</name>
    <dbReference type="NCBI Taxonomy" id="2714036"/>
    <lineage>
        <taxon>Bacteria</taxon>
        <taxon>Bacillati</taxon>
        <taxon>Bacillota</taxon>
        <taxon>Bacilli</taxon>
        <taxon>Lactobacillales</taxon>
        <taxon>Lactobacillaceae</taxon>
        <taxon>Companilactobacillus</taxon>
    </lineage>
</organism>
<dbReference type="NCBIfam" id="TIGR01451">
    <property type="entry name" value="B_ant_repeat"/>
    <property type="match status" value="1"/>
</dbReference>
<dbReference type="AlphaFoldDB" id="A0A7L7KZU8"/>
<gene>
    <name evidence="3" type="ORF">G6534_07675</name>
</gene>
<dbReference type="InterPro" id="IPR001434">
    <property type="entry name" value="OmcB-like_DUF11"/>
</dbReference>
<dbReference type="InterPro" id="IPR047589">
    <property type="entry name" value="DUF11_rpt"/>
</dbReference>
<evidence type="ECO:0000259" key="2">
    <source>
        <dbReference type="Pfam" id="PF01345"/>
    </source>
</evidence>
<sequence length="825" mass="89999">MRDYKTIPKLFLLFFTALLMVLTFNTTTVKAINQTDIENAEKVMRKYDGIDNWQLQSSKPSNKIGKIPIGGNVSLGYTFGAARDKNGNVTAGDNTITLASSASSANGVPTITNSKINVFIDNNGKYYGILHQGDKSYIDKNDNTVHPEKASDTSIDYALLTGSAANNATSGMNLLNKLYKFDTSNGASKLFYTGTDIHNKPVYKLVGYYSPSRVYIEIVLRPSITGSPIVQRELYVYNPDSSGKTQFQVFYGEDTGLSSSNDEQEEVDNVPIYSIGDGSGLYIKSGLTNNTSDSKLFVTNKVDGGFKDFMGRVLTNPVNWDTKGKANNIEITDPKLPWTSNPTASENGDTNTGKDVNLLKYTRNNITYDVLDSNGKQDTAYVLRWPETNLNGGTVEKYVSTIGATVKPYAIPTVKKTYTNLTSKDGTNNVGDKLRFTLTVRNDGLGSNWIISNIKDIMPIGLTIDPNSIFASGNGIDYNPNTGITDGEQATYTFDATINNQAPYNLTNGKLTNTASFTGYNNGFNDSRTYEASVDIPVETPTFKYRFTKQVRNNTNDPNGAFSSETTAKQGDIIDYELQFISNGTSNVTGGNFKDDLPAGLELVPGSVALNGVKQNDLNFSLGTLSNTITNKITFQAKVTAIDQTTASNTAYMTNITTNTGQQYDSIQTEEPAIVNIEAAPQTTSFVEVPTSIDFGSVNMTDSERILPNVKTTGNLIINHTADTPFQVSVSYDNNNAPLTNGSDKLINDNDDAMFFHQASNESNNWRTVSTSPVPIKSEGFSGQMLNQSLNDYIGAKKWKLRVPANSKSGKYTGQVTWTIADTIN</sequence>
<feature type="domain" description="DUF11" evidence="2">
    <location>
        <begin position="564"/>
        <end position="669"/>
    </location>
</feature>
<keyword evidence="4" id="KW-1185">Reference proteome</keyword>
<dbReference type="EMBL" id="CP049366">
    <property type="protein sequence ID" value="QMT84504.1"/>
    <property type="molecule type" value="Genomic_DNA"/>
</dbReference>
<feature type="compositionally biased region" description="Polar residues" evidence="1">
    <location>
        <begin position="338"/>
        <end position="351"/>
    </location>
</feature>
<feature type="domain" description="DUF11" evidence="2">
    <location>
        <begin position="422"/>
        <end position="521"/>
    </location>
</feature>
<evidence type="ECO:0000313" key="3">
    <source>
        <dbReference type="EMBL" id="QMT84504.1"/>
    </source>
</evidence>
<accession>A0A7L7KZU8</accession>
<dbReference type="Proteomes" id="UP000514410">
    <property type="component" value="Chromosome"/>
</dbReference>
<proteinExistence type="predicted"/>
<dbReference type="Pfam" id="PF01345">
    <property type="entry name" value="DUF11"/>
    <property type="match status" value="2"/>
</dbReference>